<evidence type="ECO:0000256" key="3">
    <source>
        <dbReference type="ARBA" id="ARBA00023082"/>
    </source>
</evidence>
<feature type="domain" description="RNA polymerase sigma-70 region 2" evidence="5">
    <location>
        <begin position="30"/>
        <end position="98"/>
    </location>
</feature>
<dbReference type="InterPro" id="IPR039425">
    <property type="entry name" value="RNA_pol_sigma-70-like"/>
</dbReference>
<name>A0A3S0XDH7_9BURK</name>
<dbReference type="InterPro" id="IPR013249">
    <property type="entry name" value="RNA_pol_sigma70_r4_t2"/>
</dbReference>
<evidence type="ECO:0000259" key="5">
    <source>
        <dbReference type="Pfam" id="PF04542"/>
    </source>
</evidence>
<gene>
    <name evidence="7" type="ORF">EJP67_09350</name>
</gene>
<evidence type="ECO:0000256" key="2">
    <source>
        <dbReference type="ARBA" id="ARBA00023015"/>
    </source>
</evidence>
<comment type="caution">
    <text evidence="7">The sequence shown here is derived from an EMBL/GenBank/DDBJ whole genome shotgun (WGS) entry which is preliminary data.</text>
</comment>
<dbReference type="PANTHER" id="PTHR43133:SF62">
    <property type="entry name" value="RNA POLYMERASE SIGMA FACTOR SIGZ"/>
    <property type="match status" value="1"/>
</dbReference>
<dbReference type="NCBIfam" id="TIGR02937">
    <property type="entry name" value="sigma70-ECF"/>
    <property type="match status" value="1"/>
</dbReference>
<keyword evidence="4" id="KW-0804">Transcription</keyword>
<dbReference type="GO" id="GO:0016987">
    <property type="term" value="F:sigma factor activity"/>
    <property type="evidence" value="ECO:0007669"/>
    <property type="project" value="UniProtKB-KW"/>
</dbReference>
<dbReference type="EMBL" id="RXFT01000003">
    <property type="protein sequence ID" value="RUR67268.1"/>
    <property type="molecule type" value="Genomic_DNA"/>
</dbReference>
<evidence type="ECO:0000313" key="7">
    <source>
        <dbReference type="EMBL" id="RUR67268.1"/>
    </source>
</evidence>
<dbReference type="InterPro" id="IPR036388">
    <property type="entry name" value="WH-like_DNA-bd_sf"/>
</dbReference>
<evidence type="ECO:0000256" key="1">
    <source>
        <dbReference type="ARBA" id="ARBA00010641"/>
    </source>
</evidence>
<evidence type="ECO:0000256" key="4">
    <source>
        <dbReference type="ARBA" id="ARBA00023163"/>
    </source>
</evidence>
<organism evidence="7 8">
    <name type="scientific">Variovorax guangxiensis</name>
    <dbReference type="NCBI Taxonomy" id="1775474"/>
    <lineage>
        <taxon>Bacteria</taxon>
        <taxon>Pseudomonadati</taxon>
        <taxon>Pseudomonadota</taxon>
        <taxon>Betaproteobacteria</taxon>
        <taxon>Burkholderiales</taxon>
        <taxon>Comamonadaceae</taxon>
        <taxon>Variovorax</taxon>
    </lineage>
</organism>
<comment type="similarity">
    <text evidence="1">Belongs to the sigma-70 factor family. ECF subfamily.</text>
</comment>
<dbReference type="OrthoDB" id="9784272at2"/>
<dbReference type="InterPro" id="IPR007627">
    <property type="entry name" value="RNA_pol_sigma70_r2"/>
</dbReference>
<dbReference type="GO" id="GO:0006352">
    <property type="term" value="P:DNA-templated transcription initiation"/>
    <property type="evidence" value="ECO:0007669"/>
    <property type="project" value="InterPro"/>
</dbReference>
<dbReference type="Pfam" id="PF08281">
    <property type="entry name" value="Sigma70_r4_2"/>
    <property type="match status" value="1"/>
</dbReference>
<dbReference type="SUPFAM" id="SSF88946">
    <property type="entry name" value="Sigma2 domain of RNA polymerase sigma factors"/>
    <property type="match status" value="1"/>
</dbReference>
<reference evidence="7 8" key="1">
    <citation type="submission" date="2018-12" db="EMBL/GenBank/DDBJ databases">
        <title>The genome sequences of Variovorax guangxiensis DSM 27352.</title>
        <authorList>
            <person name="Gao J."/>
            <person name="Sun J."/>
        </authorList>
    </citation>
    <scope>NUCLEOTIDE SEQUENCE [LARGE SCALE GENOMIC DNA]</scope>
    <source>
        <strain evidence="7 8">DSM 27352</strain>
    </source>
</reference>
<dbReference type="InterPro" id="IPR013324">
    <property type="entry name" value="RNA_pol_sigma_r3/r4-like"/>
</dbReference>
<dbReference type="Gene3D" id="1.10.1740.10">
    <property type="match status" value="1"/>
</dbReference>
<dbReference type="AlphaFoldDB" id="A0A3S0XDH7"/>
<dbReference type="Proteomes" id="UP000281118">
    <property type="component" value="Unassembled WGS sequence"/>
</dbReference>
<dbReference type="GO" id="GO:0003677">
    <property type="term" value="F:DNA binding"/>
    <property type="evidence" value="ECO:0007669"/>
    <property type="project" value="InterPro"/>
</dbReference>
<protein>
    <submittedName>
        <fullName evidence="7">Sigma-70 family RNA polymerase sigma factor</fullName>
    </submittedName>
</protein>
<evidence type="ECO:0000313" key="8">
    <source>
        <dbReference type="Proteomes" id="UP000281118"/>
    </source>
</evidence>
<keyword evidence="3" id="KW-0731">Sigma factor</keyword>
<feature type="domain" description="RNA polymerase sigma factor 70 region 4 type 2" evidence="6">
    <location>
        <begin position="133"/>
        <end position="185"/>
    </location>
</feature>
<dbReference type="Gene3D" id="1.10.10.10">
    <property type="entry name" value="Winged helix-like DNA-binding domain superfamily/Winged helix DNA-binding domain"/>
    <property type="match status" value="1"/>
</dbReference>
<dbReference type="CDD" id="cd06171">
    <property type="entry name" value="Sigma70_r4"/>
    <property type="match status" value="1"/>
</dbReference>
<keyword evidence="2" id="KW-0805">Transcription regulation</keyword>
<dbReference type="Pfam" id="PF04542">
    <property type="entry name" value="Sigma70_r2"/>
    <property type="match status" value="1"/>
</dbReference>
<dbReference type="PANTHER" id="PTHR43133">
    <property type="entry name" value="RNA POLYMERASE ECF-TYPE SIGMA FACTO"/>
    <property type="match status" value="1"/>
</dbReference>
<accession>A0A3S0XDH7</accession>
<sequence length="190" mass="21158">MQNPPPISPFDYDAALMACARGDRQALQQLYQRESRYLLGVALRIVRQRQQAEDVLHDAFISIWQRAETFNPARGEGRGWIYSVVRNAALNMVRSGARQVDVSEDAAEAIDDQAALAAYATSADPFELRADLGRLESCLGGLEPARRDCILYAYVEGCSHGEIAERLQTPLGTVKAWIQRGMRALRECMA</sequence>
<dbReference type="SUPFAM" id="SSF88659">
    <property type="entry name" value="Sigma3 and sigma4 domains of RNA polymerase sigma factors"/>
    <property type="match status" value="1"/>
</dbReference>
<dbReference type="InterPro" id="IPR014284">
    <property type="entry name" value="RNA_pol_sigma-70_dom"/>
</dbReference>
<dbReference type="NCBIfam" id="NF009189">
    <property type="entry name" value="PRK12537.1"/>
    <property type="match status" value="1"/>
</dbReference>
<proteinExistence type="inferred from homology"/>
<dbReference type="InterPro" id="IPR013325">
    <property type="entry name" value="RNA_pol_sigma_r2"/>
</dbReference>
<evidence type="ECO:0000259" key="6">
    <source>
        <dbReference type="Pfam" id="PF08281"/>
    </source>
</evidence>